<comment type="similarity">
    <text evidence="1">Belongs to the UPF0065 (bug) family.</text>
</comment>
<dbReference type="RefSeq" id="WP_141286490.1">
    <property type="nucleotide sequence ID" value="NZ_BAAAEW010000008.1"/>
</dbReference>
<dbReference type="Gene3D" id="3.40.190.10">
    <property type="entry name" value="Periplasmic binding protein-like II"/>
    <property type="match status" value="1"/>
</dbReference>
<comment type="caution">
    <text evidence="2">The sequence shown here is derived from an EMBL/GenBank/DDBJ whole genome shotgun (WGS) entry which is preliminary data.</text>
</comment>
<protein>
    <submittedName>
        <fullName evidence="2">Tripartite tricarboxylate transporter substrate binding protein</fullName>
    </submittedName>
</protein>
<dbReference type="PANTHER" id="PTHR42928:SF5">
    <property type="entry name" value="BLR1237 PROTEIN"/>
    <property type="match status" value="1"/>
</dbReference>
<name>A0ABN1JZ96_9BURK</name>
<dbReference type="SUPFAM" id="SSF53850">
    <property type="entry name" value="Periplasmic binding protein-like II"/>
    <property type="match status" value="1"/>
</dbReference>
<dbReference type="InterPro" id="IPR042100">
    <property type="entry name" value="Bug_dom1"/>
</dbReference>
<sequence>MHKRSFVAAALACTVAVGVHGQTFPDRPVKVLLPFPAGTGPDTIMRMVGERLARVWGQQVVIENRPGANGWLAMEAAKRAPADGYTLVQVDAPLIAVAPHLWKKLPYDPIKDVEPVATLYRTWYFVAVAADSKWNTVGDLIQAAKAAPGGLSYGSSGVGGNIHLGGAMLEQAAGVKMTHIPYKETPQIYMAISNGDISWAVGTASTTQPMLKARKIKYLAITAPQRSAIFPDVPTVAESQGPAHYQLQTWVSMYAPRGTPQPIVNKINADVGRVLQDPELRAYMGSVGFEMLIQTPAELQDMARKDSMVFKDILKDLKLALD</sequence>
<dbReference type="InterPro" id="IPR005064">
    <property type="entry name" value="BUG"/>
</dbReference>
<gene>
    <name evidence="2" type="ORF">GCM10009107_20360</name>
</gene>
<reference evidence="3" key="1">
    <citation type="journal article" date="2019" name="Int. J. Syst. Evol. Microbiol.">
        <title>The Global Catalogue of Microorganisms (GCM) 10K type strain sequencing project: providing services to taxonomists for standard genome sequencing and annotation.</title>
        <authorList>
            <consortium name="The Broad Institute Genomics Platform"/>
            <consortium name="The Broad Institute Genome Sequencing Center for Infectious Disease"/>
            <person name="Wu L."/>
            <person name="Ma J."/>
        </authorList>
    </citation>
    <scope>NUCLEOTIDE SEQUENCE [LARGE SCALE GENOMIC DNA]</scope>
    <source>
        <strain evidence="3">JCM 15503</strain>
    </source>
</reference>
<proteinExistence type="inferred from homology"/>
<organism evidence="2 3">
    <name type="scientific">Ideonella azotifigens</name>
    <dbReference type="NCBI Taxonomy" id="513160"/>
    <lineage>
        <taxon>Bacteria</taxon>
        <taxon>Pseudomonadati</taxon>
        <taxon>Pseudomonadota</taxon>
        <taxon>Betaproteobacteria</taxon>
        <taxon>Burkholderiales</taxon>
        <taxon>Sphaerotilaceae</taxon>
        <taxon>Ideonella</taxon>
    </lineage>
</organism>
<evidence type="ECO:0000256" key="1">
    <source>
        <dbReference type="ARBA" id="ARBA00006987"/>
    </source>
</evidence>
<dbReference type="PIRSF" id="PIRSF017082">
    <property type="entry name" value="YflP"/>
    <property type="match status" value="1"/>
</dbReference>
<dbReference type="Gene3D" id="3.40.190.150">
    <property type="entry name" value="Bordetella uptake gene, domain 1"/>
    <property type="match status" value="1"/>
</dbReference>
<evidence type="ECO:0000313" key="3">
    <source>
        <dbReference type="Proteomes" id="UP001500279"/>
    </source>
</evidence>
<dbReference type="CDD" id="cd07012">
    <property type="entry name" value="PBP2_Bug_TTT"/>
    <property type="match status" value="1"/>
</dbReference>
<accession>A0ABN1JZ96</accession>
<dbReference type="PANTHER" id="PTHR42928">
    <property type="entry name" value="TRICARBOXYLATE-BINDING PROTEIN"/>
    <property type="match status" value="1"/>
</dbReference>
<evidence type="ECO:0000313" key="2">
    <source>
        <dbReference type="EMBL" id="GAA0749523.1"/>
    </source>
</evidence>
<dbReference type="EMBL" id="BAAAEW010000008">
    <property type="protein sequence ID" value="GAA0749523.1"/>
    <property type="molecule type" value="Genomic_DNA"/>
</dbReference>
<keyword evidence="3" id="KW-1185">Reference proteome</keyword>
<dbReference type="Proteomes" id="UP001500279">
    <property type="component" value="Unassembled WGS sequence"/>
</dbReference>
<dbReference type="Pfam" id="PF03401">
    <property type="entry name" value="TctC"/>
    <property type="match status" value="1"/>
</dbReference>